<proteinExistence type="predicted"/>
<reference evidence="3" key="1">
    <citation type="submission" date="2016-05" db="EMBL/GenBank/DDBJ databases">
        <authorList>
            <person name="Holder M.E."/>
            <person name="Ajami N.J."/>
            <person name="Petrosino J.F."/>
        </authorList>
    </citation>
    <scope>NUCLEOTIDE SEQUENCE [LARGE SCALE GENOMIC DNA]</scope>
    <source>
        <strain evidence="3">ATCC 700696</strain>
    </source>
</reference>
<feature type="transmembrane region" description="Helical" evidence="1">
    <location>
        <begin position="37"/>
        <end position="53"/>
    </location>
</feature>
<evidence type="ECO:0000313" key="3">
    <source>
        <dbReference type="Proteomes" id="UP000214689"/>
    </source>
</evidence>
<keyword evidence="1" id="KW-0812">Transmembrane</keyword>
<keyword evidence="3" id="KW-1185">Reference proteome</keyword>
<keyword evidence="1" id="KW-1133">Transmembrane helix</keyword>
<sequence>MKKNQMMLTCSSIMLILQSIAYYIVWNSGYSETMLRRMLLVELLTLAYLLLTVRRIDSNTDESMTGFCVAYIVALFMLFPVLGILLVLQFELMLIELLIIILAIVVAVIDKRKNNA</sequence>
<gene>
    <name evidence="2" type="ORF">AXF17_01665</name>
</gene>
<name>A0A223AQT9_9FIRM</name>
<dbReference type="Proteomes" id="UP000214689">
    <property type="component" value="Chromosome"/>
</dbReference>
<organism evidence="2 3">
    <name type="scientific">Mogibacterium pumilum</name>
    <dbReference type="NCBI Taxonomy" id="86332"/>
    <lineage>
        <taxon>Bacteria</taxon>
        <taxon>Bacillati</taxon>
        <taxon>Bacillota</taxon>
        <taxon>Clostridia</taxon>
        <taxon>Peptostreptococcales</taxon>
        <taxon>Anaerovoracaceae</taxon>
        <taxon>Mogibacterium</taxon>
    </lineage>
</organism>
<evidence type="ECO:0000313" key="2">
    <source>
        <dbReference type="EMBL" id="ASS37302.1"/>
    </source>
</evidence>
<feature type="transmembrane region" description="Helical" evidence="1">
    <location>
        <begin position="65"/>
        <end position="86"/>
    </location>
</feature>
<dbReference type="EMBL" id="CP016199">
    <property type="protein sequence ID" value="ASS37302.1"/>
    <property type="molecule type" value="Genomic_DNA"/>
</dbReference>
<feature type="transmembrane region" description="Helical" evidence="1">
    <location>
        <begin position="92"/>
        <end position="109"/>
    </location>
</feature>
<protein>
    <submittedName>
        <fullName evidence="2">Uncharacterized protein</fullName>
    </submittedName>
</protein>
<dbReference type="RefSeq" id="WP_094233524.1">
    <property type="nucleotide sequence ID" value="NZ_CP016199.1"/>
</dbReference>
<evidence type="ECO:0000256" key="1">
    <source>
        <dbReference type="SAM" id="Phobius"/>
    </source>
</evidence>
<dbReference type="AlphaFoldDB" id="A0A223AQT9"/>
<keyword evidence="1" id="KW-0472">Membrane</keyword>
<accession>A0A223AQT9</accession>